<keyword evidence="1" id="KW-1133">Transmembrane helix</keyword>
<dbReference type="STRING" id="356660.SAMN05444336_10472"/>
<dbReference type="AlphaFoldDB" id="A0A1H3A5Y1"/>
<feature type="transmembrane region" description="Helical" evidence="1">
    <location>
        <begin position="128"/>
        <end position="149"/>
    </location>
</feature>
<reference evidence="2 3" key="1">
    <citation type="submission" date="2016-10" db="EMBL/GenBank/DDBJ databases">
        <authorList>
            <person name="de Groot N.N."/>
        </authorList>
    </citation>
    <scope>NUCLEOTIDE SEQUENCE [LARGE SCALE GENOMIC DNA]</scope>
    <source>
        <strain evidence="2 3">DSM 17890</strain>
    </source>
</reference>
<gene>
    <name evidence="2" type="ORF">SAMN05444336_10472</name>
</gene>
<accession>A0A1H3A5Y1</accession>
<keyword evidence="3" id="KW-1185">Reference proteome</keyword>
<organism evidence="2 3">
    <name type="scientific">Albimonas donghaensis</name>
    <dbReference type="NCBI Taxonomy" id="356660"/>
    <lineage>
        <taxon>Bacteria</taxon>
        <taxon>Pseudomonadati</taxon>
        <taxon>Pseudomonadota</taxon>
        <taxon>Alphaproteobacteria</taxon>
        <taxon>Rhodobacterales</taxon>
        <taxon>Paracoccaceae</taxon>
        <taxon>Albimonas</taxon>
    </lineage>
</organism>
<feature type="transmembrane region" description="Helical" evidence="1">
    <location>
        <begin position="16"/>
        <end position="36"/>
    </location>
</feature>
<dbReference type="OrthoDB" id="5678253at2"/>
<feature type="transmembrane region" description="Helical" evidence="1">
    <location>
        <begin position="97"/>
        <end position="116"/>
    </location>
</feature>
<keyword evidence="1" id="KW-0812">Transmembrane</keyword>
<evidence type="ECO:0000313" key="3">
    <source>
        <dbReference type="Proteomes" id="UP000199118"/>
    </source>
</evidence>
<dbReference type="EMBL" id="FNMZ01000004">
    <property type="protein sequence ID" value="SDX25046.1"/>
    <property type="molecule type" value="Genomic_DNA"/>
</dbReference>
<protein>
    <submittedName>
        <fullName evidence="2">Uncharacterized membrane protein HdeD, DUF308 family</fullName>
    </submittedName>
</protein>
<sequence length="185" mass="18963">MSHTPEPIGETLSRNWGWIAGAGALLIAMGVLAILAPFFASVAIGMWIGFAFLIAGIGQVVQAMRDGGWKESLGHMLIGAVYVIGGLLAIFDPLAGLFAFSLIVVVMLAISGGVRLAQGLRMRPAKGWGWMAASGAVGLAAALIIYASFPGAALWLLGLLAGISFVMDGTTLLGLGLAARRAGRG</sequence>
<dbReference type="InterPro" id="IPR052712">
    <property type="entry name" value="Acid_resist_chaperone_HdeD"/>
</dbReference>
<evidence type="ECO:0000256" key="1">
    <source>
        <dbReference type="SAM" id="Phobius"/>
    </source>
</evidence>
<dbReference type="InterPro" id="IPR005325">
    <property type="entry name" value="DUF308_memb"/>
</dbReference>
<feature type="transmembrane region" description="Helical" evidence="1">
    <location>
        <begin position="73"/>
        <end position="91"/>
    </location>
</feature>
<dbReference type="GO" id="GO:0005886">
    <property type="term" value="C:plasma membrane"/>
    <property type="evidence" value="ECO:0007669"/>
    <property type="project" value="TreeGrafter"/>
</dbReference>
<keyword evidence="1" id="KW-0472">Membrane</keyword>
<feature type="transmembrane region" description="Helical" evidence="1">
    <location>
        <begin position="155"/>
        <end position="179"/>
    </location>
</feature>
<name>A0A1H3A5Y1_9RHOB</name>
<dbReference type="PANTHER" id="PTHR34989">
    <property type="entry name" value="PROTEIN HDED"/>
    <property type="match status" value="1"/>
</dbReference>
<dbReference type="RefSeq" id="WP_092682250.1">
    <property type="nucleotide sequence ID" value="NZ_FNMZ01000004.1"/>
</dbReference>
<evidence type="ECO:0000313" key="2">
    <source>
        <dbReference type="EMBL" id="SDX25046.1"/>
    </source>
</evidence>
<dbReference type="Proteomes" id="UP000199118">
    <property type="component" value="Unassembled WGS sequence"/>
</dbReference>
<proteinExistence type="predicted"/>
<dbReference type="PANTHER" id="PTHR34989:SF1">
    <property type="entry name" value="PROTEIN HDED"/>
    <property type="match status" value="1"/>
</dbReference>
<dbReference type="Pfam" id="PF03729">
    <property type="entry name" value="DUF308"/>
    <property type="match status" value="1"/>
</dbReference>
<feature type="transmembrane region" description="Helical" evidence="1">
    <location>
        <begin position="42"/>
        <end position="61"/>
    </location>
</feature>